<dbReference type="EMBL" id="SRYW01000003">
    <property type="protein sequence ID" value="TGY35833.1"/>
    <property type="molecule type" value="Genomic_DNA"/>
</dbReference>
<dbReference type="InterPro" id="IPR007077">
    <property type="entry name" value="TfoX_C"/>
</dbReference>
<evidence type="ECO:0000259" key="2">
    <source>
        <dbReference type="Pfam" id="PF04994"/>
    </source>
</evidence>
<feature type="domain" description="TfoX C-terminal" evidence="2">
    <location>
        <begin position="4"/>
        <end position="77"/>
    </location>
</feature>
<comment type="caution">
    <text evidence="3">The sequence shown here is derived from an EMBL/GenBank/DDBJ whole genome shotgun (WGS) entry which is preliminary data.</text>
</comment>
<dbReference type="Gene3D" id="1.10.150.20">
    <property type="entry name" value="5' to 3' exonuclease, C-terminal subdomain"/>
    <property type="match status" value="1"/>
</dbReference>
<dbReference type="Proteomes" id="UP000306631">
    <property type="component" value="Unassembled WGS sequence"/>
</dbReference>
<protein>
    <submittedName>
        <fullName evidence="3">Transcriptional regulator</fullName>
    </submittedName>
</protein>
<dbReference type="OrthoDB" id="1034776at2"/>
<sequence length="111" mass="12151">MSAKLRNIGPKSAAWLRQVGLRTPEDLIAAGAVGAFVKVKRAGFKPSLNLLYSLEGALQDCHWQELPEARRIELVAAYDAIIADNPLKKAPPASGPVYDRTPEPQDDEDDR</sequence>
<organism evidence="3 4">
    <name type="scientific">Stenotrophomonas maltophilia</name>
    <name type="common">Pseudomonas maltophilia</name>
    <name type="synonym">Xanthomonas maltophilia</name>
    <dbReference type="NCBI Taxonomy" id="40324"/>
    <lineage>
        <taxon>Bacteria</taxon>
        <taxon>Pseudomonadati</taxon>
        <taxon>Pseudomonadota</taxon>
        <taxon>Gammaproteobacteria</taxon>
        <taxon>Lysobacterales</taxon>
        <taxon>Lysobacteraceae</taxon>
        <taxon>Stenotrophomonas</taxon>
        <taxon>Stenotrophomonas maltophilia group</taxon>
    </lineage>
</organism>
<dbReference type="PANTHER" id="PTHR36121:SF1">
    <property type="entry name" value="PROTEIN SXY"/>
    <property type="match status" value="1"/>
</dbReference>
<accession>A0A4S2D5F2</accession>
<name>A0A4S2D5F2_STEMA</name>
<reference evidence="3 4" key="1">
    <citation type="submission" date="2019-04" db="EMBL/GenBank/DDBJ databases">
        <title>Microbes associate with the intestines of laboratory mice.</title>
        <authorList>
            <person name="Navarre W."/>
            <person name="Wong E."/>
            <person name="Huang K."/>
            <person name="Tropini C."/>
            <person name="Ng K."/>
            <person name="Yu B."/>
        </authorList>
    </citation>
    <scope>NUCLEOTIDE SEQUENCE [LARGE SCALE GENOMIC DNA]</scope>
    <source>
        <strain evidence="3 4">NM62_B4-13</strain>
    </source>
</reference>
<feature type="region of interest" description="Disordered" evidence="1">
    <location>
        <begin position="86"/>
        <end position="111"/>
    </location>
</feature>
<evidence type="ECO:0000256" key="1">
    <source>
        <dbReference type="SAM" id="MobiDB-lite"/>
    </source>
</evidence>
<dbReference type="Pfam" id="PF04994">
    <property type="entry name" value="TfoX_C"/>
    <property type="match status" value="1"/>
</dbReference>
<dbReference type="RefSeq" id="WP_017355702.1">
    <property type="nucleotide sequence ID" value="NZ_SRYW01000003.1"/>
</dbReference>
<gene>
    <name evidence="3" type="ORF">E5352_04240</name>
</gene>
<dbReference type="PANTHER" id="PTHR36121">
    <property type="entry name" value="PROTEIN SXY"/>
    <property type="match status" value="1"/>
</dbReference>
<evidence type="ECO:0000313" key="4">
    <source>
        <dbReference type="Proteomes" id="UP000306631"/>
    </source>
</evidence>
<evidence type="ECO:0000313" key="3">
    <source>
        <dbReference type="EMBL" id="TGY35833.1"/>
    </source>
</evidence>
<proteinExistence type="predicted"/>
<dbReference type="AlphaFoldDB" id="A0A4S2D5F2"/>
<dbReference type="InterPro" id="IPR047525">
    <property type="entry name" value="TfoX-like"/>
</dbReference>